<dbReference type="InterPro" id="IPR007219">
    <property type="entry name" value="XnlR_reg_dom"/>
</dbReference>
<keyword evidence="1" id="KW-0479">Metal-binding</keyword>
<evidence type="ECO:0000256" key="1">
    <source>
        <dbReference type="ARBA" id="ARBA00022723"/>
    </source>
</evidence>
<feature type="transmembrane region" description="Helical" evidence="6">
    <location>
        <begin position="229"/>
        <end position="246"/>
    </location>
</feature>
<dbReference type="Pfam" id="PF04082">
    <property type="entry name" value="Fungal_trans"/>
    <property type="match status" value="1"/>
</dbReference>
<name>A0ABR3T0R8_9PEZI</name>
<keyword evidence="9" id="KW-1185">Reference proteome</keyword>
<gene>
    <name evidence="8" type="ORF">SLS56_003016</name>
</gene>
<keyword evidence="5" id="KW-0539">Nucleus</keyword>
<sequence length="990" mass="109701">MVQEIHFLHERGQMLMLQSATQTILSAVLVLCASPIAGAITPRYWYILGAGLTGLQFILSIFFVPETRYERPLGAYQANELVQWSTGGGEETEEVLAPVTTSARPPLDYTRHQPRTVLSDMRLFVGPADWKQAYYTLKAMVQVLLFPNVFWAFCLNGLTIGVNIAIGTTYAQVIEAPPYSWSATAASYVNAGQIVTALVALPALGTGSDRLIRWRARRNGGIHEPENRLIPLAFPIAVGILAAVVYGQACQRPTEWHWFTLVFANAAYYFCFVGANIAAITYLLDSYPARGGPVLVIICALRGFVSFGTSYGVAKFIETDGYDGSFGTYAGLTGLFGVLGVVVFFTGKRIRAFTGKWAQSRDPTKPDNLPSANLPYDVLDFMMDTDFLLDDIDTLDFDFDAGLPPFLEDPLVVEARNQADQDDQPDSLQDPEGSNSNFEAFKRSPWFWKPSSAQNTFSDHTRIPLDEENVDVAASPHWPYSVDLLIQDKLSQQTRDRILQLVVQTVGARVSIPSFPSAEFLDVLIKNGIAKKIETDAWIHPHTFCSQTTRTELLTALIAAGCVCFGIMSVGKTGGMLQEIVRVALNNLVESDNSVIRDLQYLQAYMIWLDIGIFCGYKRKMEIAESNFQPLCTALRKAGAFNKQFYKRIIPSLSDDDAALERKWRQWVEQESYKRLVYHLFEHDLQVSFAMTRNPITSYAEFSVPFPAEREIWLAPSPSAWRAVHLSKVRAPDPVYNSLRDMLMKPDRLNLLSGDADFTFATSIFVHGIGALVWDHRKLASITTDHPDDPTAQLWLQTRRQDLERLLSAVLARTPRPPAVLTLLASFLQLALHASLDDLQRFVVSAADNHSLAAWHPTRAARAAVWHAAQVLRAARAVPPYQLRGFDSVCVYHAALALWVYGKLLPPAAGAEQPEVCLDGPPGPEAEAWVARAEGRPGLLGGEGLGLRPGLVMRVGASVLEGNYPNSGREELPPMIMSLRGLMRDLGREG</sequence>
<keyword evidence="2" id="KW-0862">Zinc</keyword>
<feature type="transmembrane region" description="Helical" evidence="6">
    <location>
        <begin position="258"/>
        <end position="282"/>
    </location>
</feature>
<organism evidence="8 9">
    <name type="scientific">Neofusicoccum ribis</name>
    <dbReference type="NCBI Taxonomy" id="45134"/>
    <lineage>
        <taxon>Eukaryota</taxon>
        <taxon>Fungi</taxon>
        <taxon>Dikarya</taxon>
        <taxon>Ascomycota</taxon>
        <taxon>Pezizomycotina</taxon>
        <taxon>Dothideomycetes</taxon>
        <taxon>Dothideomycetes incertae sedis</taxon>
        <taxon>Botryosphaeriales</taxon>
        <taxon>Botryosphaeriaceae</taxon>
        <taxon>Neofusicoccum</taxon>
    </lineage>
</organism>
<evidence type="ECO:0000313" key="8">
    <source>
        <dbReference type="EMBL" id="KAL1633154.1"/>
    </source>
</evidence>
<evidence type="ECO:0000256" key="4">
    <source>
        <dbReference type="ARBA" id="ARBA00023163"/>
    </source>
</evidence>
<evidence type="ECO:0000256" key="3">
    <source>
        <dbReference type="ARBA" id="ARBA00023015"/>
    </source>
</evidence>
<comment type="caution">
    <text evidence="8">The sequence shown here is derived from an EMBL/GenBank/DDBJ whole genome shotgun (WGS) entry which is preliminary data.</text>
</comment>
<keyword evidence="6" id="KW-0812">Transmembrane</keyword>
<keyword evidence="6" id="KW-0472">Membrane</keyword>
<dbReference type="Proteomes" id="UP001521116">
    <property type="component" value="Unassembled WGS sequence"/>
</dbReference>
<feature type="transmembrane region" description="Helical" evidence="6">
    <location>
        <begin position="44"/>
        <end position="64"/>
    </location>
</feature>
<evidence type="ECO:0000259" key="7">
    <source>
        <dbReference type="Pfam" id="PF04082"/>
    </source>
</evidence>
<keyword evidence="3" id="KW-0805">Transcription regulation</keyword>
<feature type="transmembrane region" description="Helical" evidence="6">
    <location>
        <begin position="326"/>
        <end position="346"/>
    </location>
</feature>
<dbReference type="EMBL" id="JAJVDC020000023">
    <property type="protein sequence ID" value="KAL1633154.1"/>
    <property type="molecule type" value="Genomic_DNA"/>
</dbReference>
<dbReference type="InterPro" id="IPR036259">
    <property type="entry name" value="MFS_trans_sf"/>
</dbReference>
<feature type="transmembrane region" description="Helical" evidence="6">
    <location>
        <begin position="143"/>
        <end position="166"/>
    </location>
</feature>
<feature type="transmembrane region" description="Helical" evidence="6">
    <location>
        <begin position="553"/>
        <end position="571"/>
    </location>
</feature>
<evidence type="ECO:0000256" key="5">
    <source>
        <dbReference type="ARBA" id="ARBA00023242"/>
    </source>
</evidence>
<keyword evidence="6" id="KW-1133">Transmembrane helix</keyword>
<protein>
    <recommendedName>
        <fullName evidence="7">Xylanolytic transcriptional activator regulatory domain-containing protein</fullName>
    </recommendedName>
</protein>
<reference evidence="8 9" key="1">
    <citation type="submission" date="2024-02" db="EMBL/GenBank/DDBJ databases">
        <title>De novo assembly and annotation of 12 fungi associated with fruit tree decline syndrome in Ontario, Canada.</title>
        <authorList>
            <person name="Sulman M."/>
            <person name="Ellouze W."/>
            <person name="Ilyukhin E."/>
        </authorList>
    </citation>
    <scope>NUCLEOTIDE SEQUENCE [LARGE SCALE GENOMIC DNA]</scope>
    <source>
        <strain evidence="8 9">M1-105</strain>
    </source>
</reference>
<dbReference type="PANTHER" id="PTHR47660:SF8">
    <property type="entry name" value="TRANSCRIPTION FACTOR WITH C2H2 AND ZN(2)-CYS(6) DNA BINDING DOMAIN (EUROFUNG)"/>
    <property type="match status" value="1"/>
</dbReference>
<evidence type="ECO:0000256" key="2">
    <source>
        <dbReference type="ARBA" id="ARBA00022833"/>
    </source>
</evidence>
<dbReference type="PANTHER" id="PTHR47660">
    <property type="entry name" value="TRANSCRIPTION FACTOR WITH C2H2 AND ZN(2)-CYS(6) DNA BINDING DOMAIN (EUROFUNG)-RELATED-RELATED"/>
    <property type="match status" value="1"/>
</dbReference>
<feature type="domain" description="Xylanolytic transcriptional activator regulatory" evidence="7">
    <location>
        <begin position="540"/>
        <end position="733"/>
    </location>
</feature>
<accession>A0ABR3T0R8</accession>
<dbReference type="SUPFAM" id="SSF103473">
    <property type="entry name" value="MFS general substrate transporter"/>
    <property type="match status" value="1"/>
</dbReference>
<feature type="transmembrane region" description="Helical" evidence="6">
    <location>
        <begin position="186"/>
        <end position="208"/>
    </location>
</feature>
<feature type="transmembrane region" description="Helical" evidence="6">
    <location>
        <begin position="20"/>
        <end position="38"/>
    </location>
</feature>
<feature type="transmembrane region" description="Helical" evidence="6">
    <location>
        <begin position="294"/>
        <end position="314"/>
    </location>
</feature>
<proteinExistence type="predicted"/>
<dbReference type="Gene3D" id="1.20.1250.20">
    <property type="entry name" value="MFS general substrate transporter like domains"/>
    <property type="match status" value="1"/>
</dbReference>
<evidence type="ECO:0000313" key="9">
    <source>
        <dbReference type="Proteomes" id="UP001521116"/>
    </source>
</evidence>
<evidence type="ECO:0000256" key="6">
    <source>
        <dbReference type="SAM" id="Phobius"/>
    </source>
</evidence>
<keyword evidence="4" id="KW-0804">Transcription</keyword>